<keyword evidence="1" id="KW-0229">DNA integration</keyword>
<comment type="caution">
    <text evidence="5">The sequence shown here is derived from an EMBL/GenBank/DDBJ whole genome shotgun (WGS) entry which is preliminary data.</text>
</comment>
<dbReference type="GO" id="GO:0003677">
    <property type="term" value="F:DNA binding"/>
    <property type="evidence" value="ECO:0007669"/>
    <property type="project" value="UniProtKB-UniRule"/>
</dbReference>
<dbReference type="AlphaFoldDB" id="A0A4R3MRM5"/>
<dbReference type="Gene3D" id="1.10.150.130">
    <property type="match status" value="1"/>
</dbReference>
<dbReference type="EMBL" id="SMAO01000011">
    <property type="protein sequence ID" value="TCT18894.1"/>
    <property type="molecule type" value="Genomic_DNA"/>
</dbReference>
<dbReference type="RefSeq" id="WP_207896296.1">
    <property type="nucleotide sequence ID" value="NZ_SMAO01000011.1"/>
</dbReference>
<dbReference type="Proteomes" id="UP000295717">
    <property type="component" value="Unassembled WGS sequence"/>
</dbReference>
<evidence type="ECO:0000313" key="5">
    <source>
        <dbReference type="EMBL" id="TCT18894.1"/>
    </source>
</evidence>
<dbReference type="PROSITE" id="PS51900">
    <property type="entry name" value="CB"/>
    <property type="match status" value="1"/>
</dbReference>
<reference evidence="5 6" key="1">
    <citation type="submission" date="2019-03" db="EMBL/GenBank/DDBJ databases">
        <title>Genomic Encyclopedia of Type Strains, Phase IV (KMG-IV): sequencing the most valuable type-strain genomes for metagenomic binning, comparative biology and taxonomic classification.</title>
        <authorList>
            <person name="Goeker M."/>
        </authorList>
    </citation>
    <scope>NUCLEOTIDE SEQUENCE [LARGE SCALE GENOMIC DNA]</scope>
    <source>
        <strain evidence="5 6">DSM 13587</strain>
    </source>
</reference>
<accession>A0A4R3MRM5</accession>
<keyword evidence="6" id="KW-1185">Reference proteome</keyword>
<evidence type="ECO:0000256" key="3">
    <source>
        <dbReference type="PROSITE-ProRule" id="PRU01248"/>
    </source>
</evidence>
<proteinExistence type="predicted"/>
<gene>
    <name evidence="5" type="ORF">EDC35_11194</name>
</gene>
<dbReference type="GO" id="GO:0015074">
    <property type="term" value="P:DNA integration"/>
    <property type="evidence" value="ECO:0007669"/>
    <property type="project" value="UniProtKB-KW"/>
</dbReference>
<sequence>MTYAQPSGLTPVLDGVSVTEQKPRLLDQVRDRLRVKQYALRTEQAYIDWIKRFILFHGKRHPKTMGAPEVEAFLTHLAVDRKVSAATQNQDLAALLFSIKRSWESNCRGLAR</sequence>
<evidence type="ECO:0000256" key="2">
    <source>
        <dbReference type="ARBA" id="ARBA00023125"/>
    </source>
</evidence>
<evidence type="ECO:0000256" key="1">
    <source>
        <dbReference type="ARBA" id="ARBA00022908"/>
    </source>
</evidence>
<evidence type="ECO:0000313" key="6">
    <source>
        <dbReference type="Proteomes" id="UP000295717"/>
    </source>
</evidence>
<dbReference type="InterPro" id="IPR004107">
    <property type="entry name" value="Integrase_SAM-like_N"/>
</dbReference>
<dbReference type="InterPro" id="IPR010998">
    <property type="entry name" value="Integrase_recombinase_N"/>
</dbReference>
<dbReference type="Pfam" id="PF13495">
    <property type="entry name" value="Phage_int_SAM_4"/>
    <property type="match status" value="1"/>
</dbReference>
<organism evidence="5 6">
    <name type="scientific">Thiobaca trueperi</name>
    <dbReference type="NCBI Taxonomy" id="127458"/>
    <lineage>
        <taxon>Bacteria</taxon>
        <taxon>Pseudomonadati</taxon>
        <taxon>Pseudomonadota</taxon>
        <taxon>Gammaproteobacteria</taxon>
        <taxon>Chromatiales</taxon>
        <taxon>Chromatiaceae</taxon>
        <taxon>Thiobaca</taxon>
    </lineage>
</organism>
<protein>
    <submittedName>
        <fullName evidence="5">Integrase-like protein</fullName>
    </submittedName>
</protein>
<name>A0A4R3MRM5_9GAMM</name>
<evidence type="ECO:0000259" key="4">
    <source>
        <dbReference type="PROSITE" id="PS51900"/>
    </source>
</evidence>
<dbReference type="InterPro" id="IPR044068">
    <property type="entry name" value="CB"/>
</dbReference>
<feature type="domain" description="Core-binding (CB)" evidence="4">
    <location>
        <begin position="20"/>
        <end position="103"/>
    </location>
</feature>
<keyword evidence="2 3" id="KW-0238">DNA-binding</keyword>